<proteinExistence type="predicted"/>
<evidence type="ECO:0000313" key="1">
    <source>
        <dbReference type="EMBL" id="QDV28267.1"/>
    </source>
</evidence>
<keyword evidence="2" id="KW-1185">Reference proteome</keyword>
<evidence type="ECO:0000313" key="2">
    <source>
        <dbReference type="Proteomes" id="UP000315349"/>
    </source>
</evidence>
<dbReference type="AlphaFoldDB" id="A0A518GI48"/>
<protein>
    <submittedName>
        <fullName evidence="1">Uncharacterized protein</fullName>
    </submittedName>
</protein>
<dbReference type="EMBL" id="CP036299">
    <property type="protein sequence ID" value="QDV28267.1"/>
    <property type="molecule type" value="Genomic_DNA"/>
</dbReference>
<accession>A0A518GI48</accession>
<reference evidence="1 2" key="1">
    <citation type="submission" date="2019-02" db="EMBL/GenBank/DDBJ databases">
        <title>Deep-cultivation of Planctomycetes and their phenomic and genomic characterization uncovers novel biology.</title>
        <authorList>
            <person name="Wiegand S."/>
            <person name="Jogler M."/>
            <person name="Boedeker C."/>
            <person name="Pinto D."/>
            <person name="Vollmers J."/>
            <person name="Rivas-Marin E."/>
            <person name="Kohn T."/>
            <person name="Peeters S.H."/>
            <person name="Heuer A."/>
            <person name="Rast P."/>
            <person name="Oberbeckmann S."/>
            <person name="Bunk B."/>
            <person name="Jeske O."/>
            <person name="Meyerdierks A."/>
            <person name="Storesund J.E."/>
            <person name="Kallscheuer N."/>
            <person name="Luecker S."/>
            <person name="Lage O.M."/>
            <person name="Pohl T."/>
            <person name="Merkel B.J."/>
            <person name="Hornburger P."/>
            <person name="Mueller R.-W."/>
            <person name="Bruemmer F."/>
            <person name="Labrenz M."/>
            <person name="Spormann A.M."/>
            <person name="Op den Camp H."/>
            <person name="Overmann J."/>
            <person name="Amann R."/>
            <person name="Jetten M.S.M."/>
            <person name="Mascher T."/>
            <person name="Medema M.H."/>
            <person name="Devos D.P."/>
            <person name="Kaster A.-K."/>
            <person name="Ovreas L."/>
            <person name="Rohde M."/>
            <person name="Galperin M.Y."/>
            <person name="Jogler C."/>
        </authorList>
    </citation>
    <scope>NUCLEOTIDE SEQUENCE [LARGE SCALE GENOMIC DNA]</scope>
    <source>
        <strain evidence="1 2">Spb1</strain>
    </source>
</reference>
<dbReference type="KEGG" id="peh:Spb1_01300"/>
<sequence>MVDDRVEPVSQMMEHDLERGECIIMEHLFVRGGNIVMGLARWLMIMRVHLTDIYKTPVFQAFLRQIPRMLMTRSRSSSQSQRFFSS</sequence>
<dbReference type="Proteomes" id="UP000315349">
    <property type="component" value="Chromosome"/>
</dbReference>
<gene>
    <name evidence="1" type="ORF">Spb1_01300</name>
</gene>
<organism evidence="1 2">
    <name type="scientific">Planctopirus ephydatiae</name>
    <dbReference type="NCBI Taxonomy" id="2528019"/>
    <lineage>
        <taxon>Bacteria</taxon>
        <taxon>Pseudomonadati</taxon>
        <taxon>Planctomycetota</taxon>
        <taxon>Planctomycetia</taxon>
        <taxon>Planctomycetales</taxon>
        <taxon>Planctomycetaceae</taxon>
        <taxon>Planctopirus</taxon>
    </lineage>
</organism>
<name>A0A518GI48_9PLAN</name>